<dbReference type="EnsemblMetazoa" id="XM_038203514.1">
    <property type="protein sequence ID" value="XP_038059442.1"/>
    <property type="gene ID" value="LOC119730541"/>
</dbReference>
<dbReference type="PANTHER" id="PTHR23138:SF94">
    <property type="entry name" value="RAN BINDING PROTEIN 1"/>
    <property type="match status" value="1"/>
</dbReference>
<dbReference type="GO" id="GO:0005096">
    <property type="term" value="F:GTPase activator activity"/>
    <property type="evidence" value="ECO:0007669"/>
    <property type="project" value="TreeGrafter"/>
</dbReference>
<dbReference type="CTD" id="5902"/>
<dbReference type="Pfam" id="PF00638">
    <property type="entry name" value="Ran_BP1"/>
    <property type="match status" value="1"/>
</dbReference>
<organism evidence="3 4">
    <name type="scientific">Patiria miniata</name>
    <name type="common">Bat star</name>
    <name type="synonym">Asterina miniata</name>
    <dbReference type="NCBI Taxonomy" id="46514"/>
    <lineage>
        <taxon>Eukaryota</taxon>
        <taxon>Metazoa</taxon>
        <taxon>Echinodermata</taxon>
        <taxon>Eleutherozoa</taxon>
        <taxon>Asterozoa</taxon>
        <taxon>Asteroidea</taxon>
        <taxon>Valvatacea</taxon>
        <taxon>Valvatida</taxon>
        <taxon>Asterinidae</taxon>
        <taxon>Patiria</taxon>
    </lineage>
</organism>
<evidence type="ECO:0000259" key="2">
    <source>
        <dbReference type="PROSITE" id="PS50196"/>
    </source>
</evidence>
<dbReference type="Proteomes" id="UP000887568">
    <property type="component" value="Unplaced"/>
</dbReference>
<dbReference type="RefSeq" id="XP_038059442.1">
    <property type="nucleotide sequence ID" value="XM_038203514.1"/>
</dbReference>
<evidence type="ECO:0000313" key="4">
    <source>
        <dbReference type="Proteomes" id="UP000887568"/>
    </source>
</evidence>
<dbReference type="InterPro" id="IPR045255">
    <property type="entry name" value="RanBP1-like"/>
</dbReference>
<evidence type="ECO:0000256" key="1">
    <source>
        <dbReference type="SAM" id="MobiDB-lite"/>
    </source>
</evidence>
<dbReference type="FunFam" id="2.30.29.30:FF:000136">
    <property type="entry name" value="Ran-specific GTPase-activating protein-like"/>
    <property type="match status" value="1"/>
</dbReference>
<dbReference type="InterPro" id="IPR000156">
    <property type="entry name" value="Ran_bind_dom"/>
</dbReference>
<proteinExistence type="predicted"/>
<name>A0A914A6F2_PATMI</name>
<dbReference type="PANTHER" id="PTHR23138">
    <property type="entry name" value="RAN BINDING PROTEIN"/>
    <property type="match status" value="1"/>
</dbReference>
<dbReference type="InterPro" id="IPR045256">
    <property type="entry name" value="RanBP1_RanBD"/>
</dbReference>
<dbReference type="PROSITE" id="PS50196">
    <property type="entry name" value="RANBD1"/>
    <property type="match status" value="1"/>
</dbReference>
<dbReference type="GO" id="GO:0005643">
    <property type="term" value="C:nuclear pore"/>
    <property type="evidence" value="ECO:0007669"/>
    <property type="project" value="TreeGrafter"/>
</dbReference>
<dbReference type="GO" id="GO:0005737">
    <property type="term" value="C:cytoplasm"/>
    <property type="evidence" value="ECO:0007669"/>
    <property type="project" value="TreeGrafter"/>
</dbReference>
<dbReference type="GeneID" id="119730541"/>
<keyword evidence="4" id="KW-1185">Reference proteome</keyword>
<dbReference type="Gene3D" id="2.30.29.30">
    <property type="entry name" value="Pleckstrin-homology domain (PH domain)/Phosphotyrosine-binding domain (PTB)"/>
    <property type="match status" value="1"/>
</dbReference>
<accession>A0A914A6F2</accession>
<dbReference type="OrthoDB" id="2357150at2759"/>
<evidence type="ECO:0000313" key="3">
    <source>
        <dbReference type="EnsemblMetazoa" id="XP_038059442.1"/>
    </source>
</evidence>
<sequence>MADVKTEEAPHSPEIHFEPIVRLESVETKTLEEDEEEIFKMRSKLFRYDTSSDPPEWKERGVGDVKILKHKGAQPRARILMRRDKTLKICANHFITPFMKLQPNCGSERAWVWSTPADFADEEAKGETLAIRFANVENAQKFKDKFEECQRMISEQEKKDNEKPESTDKPAEENGEKPAEENEEKPPAETSEEKSADEIAEKLGEMTVKEGEPAEGGDRETTKEAEDNKKTEDKTEVQQDAKDSKVKSENEQSDAKKD</sequence>
<dbReference type="SUPFAM" id="SSF50729">
    <property type="entry name" value="PH domain-like"/>
    <property type="match status" value="1"/>
</dbReference>
<feature type="region of interest" description="Disordered" evidence="1">
    <location>
        <begin position="154"/>
        <end position="258"/>
    </location>
</feature>
<dbReference type="SMART" id="SM00160">
    <property type="entry name" value="RanBD"/>
    <property type="match status" value="1"/>
</dbReference>
<dbReference type="GO" id="GO:0006913">
    <property type="term" value="P:nucleocytoplasmic transport"/>
    <property type="evidence" value="ECO:0007669"/>
    <property type="project" value="InterPro"/>
</dbReference>
<dbReference type="InterPro" id="IPR011993">
    <property type="entry name" value="PH-like_dom_sf"/>
</dbReference>
<dbReference type="OMA" id="NFKDSFM"/>
<protein>
    <recommendedName>
        <fullName evidence="2">RanBD1 domain-containing protein</fullName>
    </recommendedName>
</protein>
<dbReference type="AlphaFoldDB" id="A0A914A6F2"/>
<dbReference type="CDD" id="cd13179">
    <property type="entry name" value="RanBD_RanBP1"/>
    <property type="match status" value="1"/>
</dbReference>
<feature type="domain" description="RanBD1" evidence="2">
    <location>
        <begin position="16"/>
        <end position="155"/>
    </location>
</feature>
<reference evidence="3" key="1">
    <citation type="submission" date="2022-11" db="UniProtKB">
        <authorList>
            <consortium name="EnsemblMetazoa"/>
        </authorList>
    </citation>
    <scope>IDENTIFICATION</scope>
</reference>